<dbReference type="PANTHER" id="PTHR43280">
    <property type="entry name" value="ARAC-FAMILY TRANSCRIPTIONAL REGULATOR"/>
    <property type="match status" value="1"/>
</dbReference>
<keyword evidence="2" id="KW-0238">DNA-binding</keyword>
<keyword evidence="6" id="KW-1185">Reference proteome</keyword>
<protein>
    <submittedName>
        <fullName evidence="5">AraC family transcriptional regulator</fullName>
    </submittedName>
</protein>
<dbReference type="AlphaFoldDB" id="A0A4Q1HF20"/>
<dbReference type="InterPro" id="IPR018062">
    <property type="entry name" value="HTH_AraC-typ_CS"/>
</dbReference>
<dbReference type="Proteomes" id="UP000290849">
    <property type="component" value="Unassembled WGS sequence"/>
</dbReference>
<dbReference type="InterPro" id="IPR009057">
    <property type="entry name" value="Homeodomain-like_sf"/>
</dbReference>
<comment type="caution">
    <text evidence="5">The sequence shown here is derived from an EMBL/GenBank/DDBJ whole genome shotgun (WGS) entry which is preliminary data.</text>
</comment>
<proteinExistence type="predicted"/>
<dbReference type="PROSITE" id="PS01124">
    <property type="entry name" value="HTH_ARAC_FAMILY_2"/>
    <property type="match status" value="1"/>
</dbReference>
<dbReference type="GO" id="GO:0043565">
    <property type="term" value="F:sequence-specific DNA binding"/>
    <property type="evidence" value="ECO:0007669"/>
    <property type="project" value="InterPro"/>
</dbReference>
<dbReference type="Gene3D" id="1.10.10.60">
    <property type="entry name" value="Homeodomain-like"/>
    <property type="match status" value="1"/>
</dbReference>
<evidence type="ECO:0000313" key="6">
    <source>
        <dbReference type="Proteomes" id="UP000290849"/>
    </source>
</evidence>
<dbReference type="PROSITE" id="PS00041">
    <property type="entry name" value="HTH_ARAC_FAMILY_1"/>
    <property type="match status" value="1"/>
</dbReference>
<dbReference type="InterPro" id="IPR018060">
    <property type="entry name" value="HTH_AraC"/>
</dbReference>
<gene>
    <name evidence="5" type="ORF">C7R54_22485</name>
</gene>
<dbReference type="GO" id="GO:0003700">
    <property type="term" value="F:DNA-binding transcription factor activity"/>
    <property type="evidence" value="ECO:0007669"/>
    <property type="project" value="InterPro"/>
</dbReference>
<dbReference type="OrthoDB" id="1050625at2"/>
<keyword evidence="1" id="KW-0805">Transcription regulation</keyword>
<feature type="domain" description="HTH araC/xylS-type" evidence="4">
    <location>
        <begin position="209"/>
        <end position="308"/>
    </location>
</feature>
<dbReference type="SMART" id="SM00342">
    <property type="entry name" value="HTH_ARAC"/>
    <property type="match status" value="1"/>
</dbReference>
<organism evidence="5 6">
    <name type="scientific">Achromobacter aloeverae</name>
    <dbReference type="NCBI Taxonomy" id="1750518"/>
    <lineage>
        <taxon>Bacteria</taxon>
        <taxon>Pseudomonadati</taxon>
        <taxon>Pseudomonadota</taxon>
        <taxon>Betaproteobacteria</taxon>
        <taxon>Burkholderiales</taxon>
        <taxon>Alcaligenaceae</taxon>
        <taxon>Achromobacter</taxon>
    </lineage>
</organism>
<evidence type="ECO:0000256" key="3">
    <source>
        <dbReference type="ARBA" id="ARBA00023163"/>
    </source>
</evidence>
<keyword evidence="3" id="KW-0804">Transcription</keyword>
<dbReference type="PRINTS" id="PR00032">
    <property type="entry name" value="HTHARAC"/>
</dbReference>
<accession>A0A4Q1HF20</accession>
<dbReference type="SUPFAM" id="SSF46689">
    <property type="entry name" value="Homeodomain-like"/>
    <property type="match status" value="1"/>
</dbReference>
<reference evidence="5 6" key="1">
    <citation type="journal article" date="2017" name="Int. J. Syst. Evol. Microbiol.">
        <title>Achromobacter aloeverae sp. nov., isolated from the root of Aloe vera (L.) Burm.f.</title>
        <authorList>
            <person name="Kuncharoen N."/>
            <person name="Muramatsu Y."/>
            <person name="Shibata C."/>
            <person name="Kamakura Y."/>
            <person name="Nakagawa Y."/>
            <person name="Tanasupawat S."/>
        </authorList>
    </citation>
    <scope>NUCLEOTIDE SEQUENCE [LARGE SCALE GENOMIC DNA]</scope>
    <source>
        <strain evidence="5 6">AVA-1</strain>
    </source>
</reference>
<name>A0A4Q1HF20_9BURK</name>
<dbReference type="Pfam" id="PF12833">
    <property type="entry name" value="HTH_18"/>
    <property type="match status" value="1"/>
</dbReference>
<dbReference type="SUPFAM" id="SSF51215">
    <property type="entry name" value="Regulatory protein AraC"/>
    <property type="match status" value="1"/>
</dbReference>
<evidence type="ECO:0000313" key="5">
    <source>
        <dbReference type="EMBL" id="RXN85263.1"/>
    </source>
</evidence>
<dbReference type="EMBL" id="PYAL01000007">
    <property type="protein sequence ID" value="RXN85263.1"/>
    <property type="molecule type" value="Genomic_DNA"/>
</dbReference>
<sequence length="309" mass="35111">MSVDSVPGAGTASRSGLVRTYAMRERSDRADFYIRAQDARRPLEEMHRHDYFQIQVNLGGDTVQQISGVTRPFLKGMLAFILPHRMHRIPHPEGGRFMVVNFSQQFLRPGLDCDPLDLEDVPLNEVPELAPFRFQEFLDYQVPEAELDALEALLERMRRADQDRVFGSAEILRGFLLQLIGEVCLRHGAALQAQARRDAPRSGRRDALARVRTHIEQQLGNADLSLNSAAAAAYLSPSYLAHLLRKELDRTFTELVLERRMSRAKSLLLTSDKRVADVAHACGFADEAYFSRRFRQHAGVSPREFRRQG</sequence>
<dbReference type="InterPro" id="IPR020449">
    <property type="entry name" value="Tscrpt_reg_AraC-type_HTH"/>
</dbReference>
<dbReference type="InterPro" id="IPR037923">
    <property type="entry name" value="HTH-like"/>
</dbReference>
<evidence type="ECO:0000256" key="1">
    <source>
        <dbReference type="ARBA" id="ARBA00023015"/>
    </source>
</evidence>
<evidence type="ECO:0000259" key="4">
    <source>
        <dbReference type="PROSITE" id="PS01124"/>
    </source>
</evidence>
<evidence type="ECO:0000256" key="2">
    <source>
        <dbReference type="ARBA" id="ARBA00023125"/>
    </source>
</evidence>
<dbReference type="RefSeq" id="WP_129152761.1">
    <property type="nucleotide sequence ID" value="NZ_JBHSDO010000005.1"/>
</dbReference>
<dbReference type="PANTHER" id="PTHR43280:SF2">
    <property type="entry name" value="HTH-TYPE TRANSCRIPTIONAL REGULATOR EXSA"/>
    <property type="match status" value="1"/>
</dbReference>